<evidence type="ECO:0000259" key="2">
    <source>
        <dbReference type="Pfam" id="PF12904"/>
    </source>
</evidence>
<accession>A0A427XYH0</accession>
<gene>
    <name evidence="4" type="ORF">EHS25_005486</name>
</gene>
<dbReference type="AlphaFoldDB" id="A0A427XYH0"/>
<dbReference type="SUPFAM" id="SSF51445">
    <property type="entry name" value="(Trans)glycosidases"/>
    <property type="match status" value="1"/>
</dbReference>
<evidence type="ECO:0000313" key="4">
    <source>
        <dbReference type="EMBL" id="RSH83871.1"/>
    </source>
</evidence>
<keyword evidence="5" id="KW-1185">Reference proteome</keyword>
<evidence type="ECO:0000256" key="1">
    <source>
        <dbReference type="SAM" id="SignalP"/>
    </source>
</evidence>
<sequence>MLSVTVLLASLLALHAWRCAAVPHNASYPLGVSDNGRHFITSDGQPFFWQADTAWALFHRSNISEATTYLDDRASKGFNMVLAVGVSMFGPADPNRFGQLPLVDFDITQPNEAYWAYVDQVYNLAWERGIRVALVPAWGYYIHESNNVPGDGNVTVDTSNAYAFGKWFGDRYPDSPKILVADTNPYWTNKTAVSADYTSGGVPQTYAFTDYGPVYDQLAKGLQQGGGPNSLITIHPTNQWFSGGPIATASAFFDDRDWLTFDACQSGHADYAPNPPIPWWNARRGYEPVQIMYGKSGKIRPVLDNEAHYEARYDNGKAGKPYWNASDVRIGSFQAAFSGSAGVTYGADNVMQWYIPGLYTQDGSGPARSWSEDIQLPGSSQIQNIRKVLTDRKAYPNLVPDPTVIIGDSGGDDNRTMALRAGDNSALIIYTPTGAVLKINVSCLDSPITASWFDPLDGSYTSANVSATYNATASFVPPTNSTHLDWVLVLEA</sequence>
<dbReference type="Pfam" id="PF12904">
    <property type="entry name" value="Collagen_bind_2"/>
    <property type="match status" value="1"/>
</dbReference>
<organism evidence="4 5">
    <name type="scientific">Saitozyma podzolica</name>
    <dbReference type="NCBI Taxonomy" id="1890683"/>
    <lineage>
        <taxon>Eukaryota</taxon>
        <taxon>Fungi</taxon>
        <taxon>Dikarya</taxon>
        <taxon>Basidiomycota</taxon>
        <taxon>Agaricomycotina</taxon>
        <taxon>Tremellomycetes</taxon>
        <taxon>Tremellales</taxon>
        <taxon>Trimorphomycetaceae</taxon>
        <taxon>Saitozyma</taxon>
    </lineage>
</organism>
<name>A0A427XYH0_9TREE</name>
<evidence type="ECO:0000313" key="5">
    <source>
        <dbReference type="Proteomes" id="UP000279259"/>
    </source>
</evidence>
<dbReference type="InterPro" id="IPR025277">
    <property type="entry name" value="Apiosidase-like_cat_dom"/>
</dbReference>
<feature type="domain" description="Apiosidase-like catalytic" evidence="3">
    <location>
        <begin position="33"/>
        <end position="393"/>
    </location>
</feature>
<feature type="domain" description="Putative collagen-binding" evidence="2">
    <location>
        <begin position="399"/>
        <end position="491"/>
    </location>
</feature>
<comment type="caution">
    <text evidence="4">The sequence shown here is derived from an EMBL/GenBank/DDBJ whole genome shotgun (WGS) entry which is preliminary data.</text>
</comment>
<feature type="chain" id="PRO_5019065619" description="DUF4038 domain-containing protein" evidence="1">
    <location>
        <begin position="22"/>
        <end position="492"/>
    </location>
</feature>
<dbReference type="PANTHER" id="PTHR37836">
    <property type="entry name" value="LMO1036 PROTEIN"/>
    <property type="match status" value="1"/>
</dbReference>
<dbReference type="Gene3D" id="3.20.20.80">
    <property type="entry name" value="Glycosidases"/>
    <property type="match status" value="1"/>
</dbReference>
<dbReference type="OrthoDB" id="2581507at2759"/>
<reference evidence="4 5" key="1">
    <citation type="submission" date="2018-11" db="EMBL/GenBank/DDBJ databases">
        <title>Genome sequence of Saitozyma podzolica DSM 27192.</title>
        <authorList>
            <person name="Aliyu H."/>
            <person name="Gorte O."/>
            <person name="Ochsenreither K."/>
        </authorList>
    </citation>
    <scope>NUCLEOTIDE SEQUENCE [LARGE SCALE GENOMIC DNA]</scope>
    <source>
        <strain evidence="4 5">DSM 27192</strain>
    </source>
</reference>
<protein>
    <recommendedName>
        <fullName evidence="6">DUF4038 domain-containing protein</fullName>
    </recommendedName>
</protein>
<evidence type="ECO:0000259" key="3">
    <source>
        <dbReference type="Pfam" id="PF13204"/>
    </source>
</evidence>
<dbReference type="STRING" id="1890683.A0A427XYH0"/>
<dbReference type="EMBL" id="RSCD01000023">
    <property type="protein sequence ID" value="RSH83871.1"/>
    <property type="molecule type" value="Genomic_DNA"/>
</dbReference>
<keyword evidence="1" id="KW-0732">Signal</keyword>
<dbReference type="Proteomes" id="UP000279259">
    <property type="component" value="Unassembled WGS sequence"/>
</dbReference>
<dbReference type="Pfam" id="PF13204">
    <property type="entry name" value="Apiosidase"/>
    <property type="match status" value="1"/>
</dbReference>
<dbReference type="PANTHER" id="PTHR37836:SF2">
    <property type="entry name" value="DUF4038 DOMAIN-CONTAINING PROTEIN"/>
    <property type="match status" value="1"/>
</dbReference>
<feature type="signal peptide" evidence="1">
    <location>
        <begin position="1"/>
        <end position="21"/>
    </location>
</feature>
<dbReference type="InterPro" id="IPR024749">
    <property type="entry name" value="Collagen-bd_put"/>
</dbReference>
<dbReference type="InterPro" id="IPR017853">
    <property type="entry name" value="GH"/>
</dbReference>
<evidence type="ECO:0008006" key="6">
    <source>
        <dbReference type="Google" id="ProtNLM"/>
    </source>
</evidence>
<proteinExistence type="predicted"/>